<evidence type="ECO:0000313" key="2">
    <source>
        <dbReference type="EMBL" id="OGD82805.1"/>
    </source>
</evidence>
<gene>
    <name evidence="2" type="ORF">A2572_02125</name>
</gene>
<feature type="domain" description="Rhodanese" evidence="1">
    <location>
        <begin position="11"/>
        <end position="95"/>
    </location>
</feature>
<dbReference type="InterPro" id="IPR001763">
    <property type="entry name" value="Rhodanese-like_dom"/>
</dbReference>
<proteinExistence type="predicted"/>
<dbReference type="Pfam" id="PF00581">
    <property type="entry name" value="Rhodanese"/>
    <property type="match status" value="1"/>
</dbReference>
<dbReference type="SUPFAM" id="SSF52821">
    <property type="entry name" value="Rhodanese/Cell cycle control phosphatase"/>
    <property type="match status" value="1"/>
</dbReference>
<dbReference type="EMBL" id="MFAQ01000040">
    <property type="protein sequence ID" value="OGD82805.1"/>
    <property type="molecule type" value="Genomic_DNA"/>
</dbReference>
<organism evidence="2 3">
    <name type="scientific">Candidatus Collierbacteria bacterium RIFOXYD1_FULL_40_9</name>
    <dbReference type="NCBI Taxonomy" id="1817731"/>
    <lineage>
        <taxon>Bacteria</taxon>
        <taxon>Candidatus Collieribacteriota</taxon>
    </lineage>
</organism>
<name>A0A1F5FT65_9BACT</name>
<dbReference type="PANTHER" id="PTHR43031:SF1">
    <property type="entry name" value="PYRIDINE NUCLEOTIDE-DISULPHIDE OXIDOREDUCTASE"/>
    <property type="match status" value="1"/>
</dbReference>
<protein>
    <recommendedName>
        <fullName evidence="1">Rhodanese domain-containing protein</fullName>
    </recommendedName>
</protein>
<dbReference type="SMART" id="SM00450">
    <property type="entry name" value="RHOD"/>
    <property type="match status" value="1"/>
</dbReference>
<evidence type="ECO:0000313" key="3">
    <source>
        <dbReference type="Proteomes" id="UP000179237"/>
    </source>
</evidence>
<reference evidence="2 3" key="1">
    <citation type="journal article" date="2016" name="Nat. Commun.">
        <title>Thousands of microbial genomes shed light on interconnected biogeochemical processes in an aquifer system.</title>
        <authorList>
            <person name="Anantharaman K."/>
            <person name="Brown C.T."/>
            <person name="Hug L.A."/>
            <person name="Sharon I."/>
            <person name="Castelle C.J."/>
            <person name="Probst A.J."/>
            <person name="Thomas B.C."/>
            <person name="Singh A."/>
            <person name="Wilkins M.J."/>
            <person name="Karaoz U."/>
            <person name="Brodie E.L."/>
            <person name="Williams K.H."/>
            <person name="Hubbard S.S."/>
            <person name="Banfield J.F."/>
        </authorList>
    </citation>
    <scope>NUCLEOTIDE SEQUENCE [LARGE SCALE GENOMIC DNA]</scope>
</reference>
<dbReference type="AlphaFoldDB" id="A0A1F5FT65"/>
<dbReference type="InterPro" id="IPR036873">
    <property type="entry name" value="Rhodanese-like_dom_sf"/>
</dbReference>
<comment type="caution">
    <text evidence="2">The sequence shown here is derived from an EMBL/GenBank/DDBJ whole genome shotgun (WGS) entry which is preliminary data.</text>
</comment>
<dbReference type="InterPro" id="IPR050229">
    <property type="entry name" value="GlpE_sulfurtransferase"/>
</dbReference>
<dbReference type="Gene3D" id="3.40.250.10">
    <property type="entry name" value="Rhodanese-like domain"/>
    <property type="match status" value="1"/>
</dbReference>
<dbReference type="CDD" id="cd00158">
    <property type="entry name" value="RHOD"/>
    <property type="match status" value="1"/>
</dbReference>
<dbReference type="Proteomes" id="UP000179237">
    <property type="component" value="Unassembled WGS sequence"/>
</dbReference>
<evidence type="ECO:0000259" key="1">
    <source>
        <dbReference type="PROSITE" id="PS50206"/>
    </source>
</evidence>
<sequence>MKNILTRDLNAISNLQVVDVRTPEEFQEGHLPNATNLPVESLISGNHQSLDKATPLLIYCESGARSQIACQILDQQGYQTYNLLGGYTAWLAHNSKR</sequence>
<dbReference type="PROSITE" id="PS50206">
    <property type="entry name" value="RHODANESE_3"/>
    <property type="match status" value="1"/>
</dbReference>
<dbReference type="PANTHER" id="PTHR43031">
    <property type="entry name" value="FAD-DEPENDENT OXIDOREDUCTASE"/>
    <property type="match status" value="1"/>
</dbReference>
<accession>A0A1F5FT65</accession>